<evidence type="ECO:0000256" key="1">
    <source>
        <dbReference type="SAM" id="MobiDB-lite"/>
    </source>
</evidence>
<sequence>MPRFSARFALGLPVNQTAFVVMPDLEAGWASLMPWDYAAMREGEPSLYLVTQPLTIDGVETPDFGVSFHIPDFAKAQALSTREILQLRRYKGTARGWSVDSAHFAEMPLRLLSSKAQMASGLRWTEKDLERHLKRTGSKATTPGTSRSANATAAAPESVKKTGRKPRAAAAVDSLKTATITGHHRSGEYIEFLIEGATLLSVNDLYALHYYQRIPYRKAWHELINNALLLITRGPRNWTKFTTFRLTIHMRTPGGCDNDALNSYFKYAIDGLRYAGLIEDDSPRHMLSIDSSQEMGKKLLRIRVDAISVEEVQRIRAANLVGAGASSKAMLGDVADGDPALTVPSGSTRAELEGVAGDS</sequence>
<evidence type="ECO:0000313" key="3">
    <source>
        <dbReference type="Proteomes" id="UP000000305"/>
    </source>
</evidence>
<dbReference type="Proteomes" id="UP000000305">
    <property type="component" value="Unassembled WGS sequence"/>
</dbReference>
<evidence type="ECO:0000313" key="2">
    <source>
        <dbReference type="EMBL" id="EFX60304.1"/>
    </source>
</evidence>
<feature type="region of interest" description="Disordered" evidence="1">
    <location>
        <begin position="336"/>
        <end position="359"/>
    </location>
</feature>
<feature type="region of interest" description="Disordered" evidence="1">
    <location>
        <begin position="134"/>
        <end position="168"/>
    </location>
</feature>
<reference evidence="2 3" key="1">
    <citation type="journal article" date="2011" name="Science">
        <title>The ecoresponsive genome of Daphnia pulex.</title>
        <authorList>
            <person name="Colbourne J.K."/>
            <person name="Pfrender M.E."/>
            <person name="Gilbert D."/>
            <person name="Thomas W.K."/>
            <person name="Tucker A."/>
            <person name="Oakley T.H."/>
            <person name="Tokishita S."/>
            <person name="Aerts A."/>
            <person name="Arnold G.J."/>
            <person name="Basu M.K."/>
            <person name="Bauer D.J."/>
            <person name="Caceres C.E."/>
            <person name="Carmel L."/>
            <person name="Casola C."/>
            <person name="Choi J.H."/>
            <person name="Detter J.C."/>
            <person name="Dong Q."/>
            <person name="Dusheyko S."/>
            <person name="Eads B.D."/>
            <person name="Frohlich T."/>
            <person name="Geiler-Samerotte K.A."/>
            <person name="Gerlach D."/>
            <person name="Hatcher P."/>
            <person name="Jogdeo S."/>
            <person name="Krijgsveld J."/>
            <person name="Kriventseva E.V."/>
            <person name="Kultz D."/>
            <person name="Laforsch C."/>
            <person name="Lindquist E."/>
            <person name="Lopez J."/>
            <person name="Manak J.R."/>
            <person name="Muller J."/>
            <person name="Pangilinan J."/>
            <person name="Patwardhan R.P."/>
            <person name="Pitluck S."/>
            <person name="Pritham E.J."/>
            <person name="Rechtsteiner A."/>
            <person name="Rho M."/>
            <person name="Rogozin I.B."/>
            <person name="Sakarya O."/>
            <person name="Salamov A."/>
            <person name="Schaack S."/>
            <person name="Shapiro H."/>
            <person name="Shiga Y."/>
            <person name="Skalitzky C."/>
            <person name="Smith Z."/>
            <person name="Souvorov A."/>
            <person name="Sung W."/>
            <person name="Tang Z."/>
            <person name="Tsuchiya D."/>
            <person name="Tu H."/>
            <person name="Vos H."/>
            <person name="Wang M."/>
            <person name="Wolf Y.I."/>
            <person name="Yamagata H."/>
            <person name="Yamada T."/>
            <person name="Ye Y."/>
            <person name="Shaw J.R."/>
            <person name="Andrews J."/>
            <person name="Crease T.J."/>
            <person name="Tang H."/>
            <person name="Lucas S.M."/>
            <person name="Robertson H.M."/>
            <person name="Bork P."/>
            <person name="Koonin E.V."/>
            <person name="Zdobnov E.M."/>
            <person name="Grigoriev I.V."/>
            <person name="Lynch M."/>
            <person name="Boore J.L."/>
        </authorList>
    </citation>
    <scope>NUCLEOTIDE SEQUENCE [LARGE SCALE GENOMIC DNA]</scope>
</reference>
<organism evidence="2 3">
    <name type="scientific">Daphnia pulex</name>
    <name type="common">Water flea</name>
    <dbReference type="NCBI Taxonomy" id="6669"/>
    <lineage>
        <taxon>Eukaryota</taxon>
        <taxon>Metazoa</taxon>
        <taxon>Ecdysozoa</taxon>
        <taxon>Arthropoda</taxon>
        <taxon>Crustacea</taxon>
        <taxon>Branchiopoda</taxon>
        <taxon>Diplostraca</taxon>
        <taxon>Cladocera</taxon>
        <taxon>Anomopoda</taxon>
        <taxon>Daphniidae</taxon>
        <taxon>Daphnia</taxon>
    </lineage>
</organism>
<accession>E9I6S6</accession>
<dbReference type="HOGENOM" id="CLU_772242_0_0_1"/>
<keyword evidence="3" id="KW-1185">Reference proteome</keyword>
<dbReference type="EMBL" id="GL736667">
    <property type="protein sequence ID" value="EFX60304.1"/>
    <property type="molecule type" value="Genomic_DNA"/>
</dbReference>
<protein>
    <submittedName>
        <fullName evidence="2">Uncharacterized protein</fullName>
    </submittedName>
</protein>
<feature type="compositionally biased region" description="Polar residues" evidence="1">
    <location>
        <begin position="138"/>
        <end position="151"/>
    </location>
</feature>
<dbReference type="KEGG" id="dpx:DAPPUDRAFT_124625"/>
<dbReference type="AlphaFoldDB" id="E9I6S6"/>
<dbReference type="InParanoid" id="E9I6S6"/>
<name>E9I6S6_DAPPU</name>
<proteinExistence type="predicted"/>
<gene>
    <name evidence="2" type="ORF">DAPPUDRAFT_124625</name>
</gene>